<evidence type="ECO:0000259" key="8">
    <source>
        <dbReference type="Pfam" id="PF23215"/>
    </source>
</evidence>
<dbReference type="OMA" id="STELWAC"/>
<reference evidence="9" key="1">
    <citation type="submission" date="2025-08" db="UniProtKB">
        <authorList>
            <consortium name="Ensembl"/>
        </authorList>
    </citation>
    <scope>IDENTIFICATION</scope>
</reference>
<keyword evidence="5" id="KW-0677">Repeat</keyword>
<evidence type="ECO:0000313" key="10">
    <source>
        <dbReference type="Proteomes" id="UP000694388"/>
    </source>
</evidence>
<dbReference type="InterPro" id="IPR015943">
    <property type="entry name" value="WD40/YVTN_repeat-like_dom_sf"/>
</dbReference>
<organism evidence="9 10">
    <name type="scientific">Eptatretus burgeri</name>
    <name type="common">Inshore hagfish</name>
    <dbReference type="NCBI Taxonomy" id="7764"/>
    <lineage>
        <taxon>Eukaryota</taxon>
        <taxon>Metazoa</taxon>
        <taxon>Chordata</taxon>
        <taxon>Craniata</taxon>
        <taxon>Vertebrata</taxon>
        <taxon>Cyclostomata</taxon>
        <taxon>Myxini</taxon>
        <taxon>Myxiniformes</taxon>
        <taxon>Myxinidae</taxon>
        <taxon>Eptatretinae</taxon>
        <taxon>Eptatretus</taxon>
    </lineage>
</organism>
<keyword evidence="4" id="KW-0433">Leucine-rich repeat</keyword>
<dbReference type="InterPro" id="IPR001680">
    <property type="entry name" value="WD40_rpt"/>
</dbReference>
<keyword evidence="2" id="KW-0158">Chromosome</keyword>
<keyword evidence="6" id="KW-0156">Chromatin regulator</keyword>
<dbReference type="InterPro" id="IPR019775">
    <property type="entry name" value="WD40_repeat_CS"/>
</dbReference>
<dbReference type="PROSITE" id="PS00678">
    <property type="entry name" value="WD_REPEATS_1"/>
    <property type="match status" value="1"/>
</dbReference>
<dbReference type="Pfam" id="PF23215">
    <property type="entry name" value="WD_LRWD1"/>
    <property type="match status" value="1"/>
</dbReference>
<dbReference type="GO" id="GO:0005664">
    <property type="term" value="C:nuclear origin of replication recognition complex"/>
    <property type="evidence" value="ECO:0007669"/>
    <property type="project" value="TreeGrafter"/>
</dbReference>
<feature type="repeat" description="WD" evidence="7">
    <location>
        <begin position="135"/>
        <end position="177"/>
    </location>
</feature>
<keyword evidence="10" id="KW-1185">Reference proteome</keyword>
<dbReference type="InterPro" id="IPR056160">
    <property type="entry name" value="WD_LRWD1"/>
</dbReference>
<evidence type="ECO:0000313" key="9">
    <source>
        <dbReference type="Ensembl" id="ENSEBUP00000008367.1"/>
    </source>
</evidence>
<reference evidence="9" key="2">
    <citation type="submission" date="2025-09" db="UniProtKB">
        <authorList>
            <consortium name="Ensembl"/>
        </authorList>
    </citation>
    <scope>IDENTIFICATION</scope>
</reference>
<dbReference type="PROSITE" id="PS50082">
    <property type="entry name" value="WD_REPEATS_2"/>
    <property type="match status" value="1"/>
</dbReference>
<evidence type="ECO:0000256" key="3">
    <source>
        <dbReference type="ARBA" id="ARBA00022574"/>
    </source>
</evidence>
<dbReference type="SUPFAM" id="SSF50978">
    <property type="entry name" value="WD40 repeat-like"/>
    <property type="match status" value="1"/>
</dbReference>
<accession>A0A8C4Q0Z6</accession>
<dbReference type="PANTHER" id="PTHR24370">
    <property type="entry name" value="OPTICIN"/>
    <property type="match status" value="1"/>
</dbReference>
<proteinExistence type="predicted"/>
<comment type="subcellular location">
    <subcellularLocation>
        <location evidence="1">Chromosome</location>
    </subcellularLocation>
</comment>
<dbReference type="GO" id="GO:0071169">
    <property type="term" value="P:establishment of protein localization to chromatin"/>
    <property type="evidence" value="ECO:0007669"/>
    <property type="project" value="TreeGrafter"/>
</dbReference>
<dbReference type="GO" id="GO:0006325">
    <property type="term" value="P:chromatin organization"/>
    <property type="evidence" value="ECO:0007669"/>
    <property type="project" value="UniProtKB-KW"/>
</dbReference>
<evidence type="ECO:0000256" key="4">
    <source>
        <dbReference type="ARBA" id="ARBA00022614"/>
    </source>
</evidence>
<dbReference type="SMART" id="SM00320">
    <property type="entry name" value="WD40"/>
    <property type="match status" value="2"/>
</dbReference>
<dbReference type="PANTHER" id="PTHR24370:SF10">
    <property type="entry name" value="LEUCINE-RICH REPEAT AND WD REPEAT-CONTAINING PROTEIN 1"/>
    <property type="match status" value="1"/>
</dbReference>
<dbReference type="Ensembl" id="ENSEBUT00000008868.1">
    <property type="protein sequence ID" value="ENSEBUP00000008367.1"/>
    <property type="gene ID" value="ENSEBUG00000005406.1"/>
</dbReference>
<keyword evidence="3 7" id="KW-0853">WD repeat</keyword>
<dbReference type="GO" id="GO:0003682">
    <property type="term" value="F:chromatin binding"/>
    <property type="evidence" value="ECO:0007669"/>
    <property type="project" value="TreeGrafter"/>
</dbReference>
<dbReference type="AlphaFoldDB" id="A0A8C4Q0Z6"/>
<evidence type="ECO:0000256" key="1">
    <source>
        <dbReference type="ARBA" id="ARBA00004286"/>
    </source>
</evidence>
<protein>
    <recommendedName>
        <fullName evidence="8">Leucine-rich repeat and WD repeat-containing protein 1 WD domain-containing protein</fullName>
    </recommendedName>
</protein>
<dbReference type="Proteomes" id="UP000694388">
    <property type="component" value="Unplaced"/>
</dbReference>
<name>A0A8C4Q0Z6_EPTBU</name>
<evidence type="ECO:0000256" key="5">
    <source>
        <dbReference type="ARBA" id="ARBA00022737"/>
    </source>
</evidence>
<evidence type="ECO:0000256" key="6">
    <source>
        <dbReference type="ARBA" id="ARBA00022853"/>
    </source>
</evidence>
<evidence type="ECO:0000256" key="2">
    <source>
        <dbReference type="ARBA" id="ARBA00022454"/>
    </source>
</evidence>
<evidence type="ECO:0000256" key="7">
    <source>
        <dbReference type="PROSITE-ProRule" id="PRU00221"/>
    </source>
</evidence>
<dbReference type="InterPro" id="IPR052489">
    <property type="entry name" value="LRWD1"/>
</dbReference>
<dbReference type="InterPro" id="IPR036322">
    <property type="entry name" value="WD40_repeat_dom_sf"/>
</dbReference>
<dbReference type="PROSITE" id="PS50294">
    <property type="entry name" value="WD_REPEATS_REGION"/>
    <property type="match status" value="1"/>
</dbReference>
<dbReference type="Gene3D" id="2.130.10.10">
    <property type="entry name" value="YVTN repeat-like/Quinoprotein amine dehydrogenase"/>
    <property type="match status" value="1"/>
</dbReference>
<feature type="domain" description="Leucine-rich repeat and WD repeat-containing protein 1 WD" evidence="8">
    <location>
        <begin position="14"/>
        <end position="340"/>
    </location>
</feature>
<sequence>MATPQKQQRMEQSQDHLVLEPLHLLRCHSKGDRPDDESTELWACAFEPGLSCTPCAESSSNVAACGGDVVCIIECNSGAVLSKYRVPQEELYALAWTLLRFRGPCGRPRPVLVVAGGSGKLHLLYPTENCCYGIIDAHNQPVSTMCFHPSKESLLFTASYDKTVALWDIGTPDTDLNFSHQKLMTLAVAGVPLKLTPVMACPERGLLAAGVGGCWAWDISLDNSKKYRRHHVKFSFPLIKNTKNGDWRTVDALVFVSDDVIASRSVGQGSLYLWSWARSVQVDGWPARIARPCRAVILAVLPWMITQELYTGLAADPGQNYLVSGAVGGSLYVYNLADIIHGDENAGKCNPQVRLSVFGFDKGSSLMLFPCYNGTKCWRRVNASHVATTLTAALRSCSGQQR</sequence>